<accession>A0ABN9WSI5</accession>
<reference evidence="1" key="1">
    <citation type="submission" date="2023-10" db="EMBL/GenBank/DDBJ databases">
        <authorList>
            <person name="Chen Y."/>
            <person name="Shah S."/>
            <person name="Dougan E. K."/>
            <person name="Thang M."/>
            <person name="Chan C."/>
        </authorList>
    </citation>
    <scope>NUCLEOTIDE SEQUENCE [LARGE SCALE GENOMIC DNA]</scope>
</reference>
<comment type="caution">
    <text evidence="1">The sequence shown here is derived from an EMBL/GenBank/DDBJ whole genome shotgun (WGS) entry which is preliminary data.</text>
</comment>
<name>A0ABN9WSI5_9DINO</name>
<proteinExistence type="predicted"/>
<protein>
    <submittedName>
        <fullName evidence="1">Uncharacterized protein</fullName>
    </submittedName>
</protein>
<keyword evidence="2" id="KW-1185">Reference proteome</keyword>
<sequence length="105" mass="11389">MPKAVDGVMIDATSVGDMIIGAASSSTEPPAVDGVMLDADTPDNSIVSHRMRRRPCSHGCGWTAYKAHETCCKQCRGMFGPHSSDCALKNKRSIRQKKHMLRGND</sequence>
<evidence type="ECO:0000313" key="1">
    <source>
        <dbReference type="EMBL" id="CAK0888065.1"/>
    </source>
</evidence>
<organism evidence="1 2">
    <name type="scientific">Prorocentrum cordatum</name>
    <dbReference type="NCBI Taxonomy" id="2364126"/>
    <lineage>
        <taxon>Eukaryota</taxon>
        <taxon>Sar</taxon>
        <taxon>Alveolata</taxon>
        <taxon>Dinophyceae</taxon>
        <taxon>Prorocentrales</taxon>
        <taxon>Prorocentraceae</taxon>
        <taxon>Prorocentrum</taxon>
    </lineage>
</organism>
<dbReference type="EMBL" id="CAUYUJ010019021">
    <property type="protein sequence ID" value="CAK0888065.1"/>
    <property type="molecule type" value="Genomic_DNA"/>
</dbReference>
<dbReference type="Proteomes" id="UP001189429">
    <property type="component" value="Unassembled WGS sequence"/>
</dbReference>
<evidence type="ECO:0000313" key="2">
    <source>
        <dbReference type="Proteomes" id="UP001189429"/>
    </source>
</evidence>
<gene>
    <name evidence="1" type="ORF">PCOR1329_LOCUS68922</name>
</gene>